<evidence type="ECO:0000256" key="4">
    <source>
        <dbReference type="ARBA" id="ARBA00022692"/>
    </source>
</evidence>
<organism evidence="11">
    <name type="scientific">Sulfurihydrogenibium azorense</name>
    <dbReference type="NCBI Taxonomy" id="309806"/>
    <lineage>
        <taxon>Bacteria</taxon>
        <taxon>Pseudomonadati</taxon>
        <taxon>Aquificota</taxon>
        <taxon>Aquificia</taxon>
        <taxon>Aquificales</taxon>
        <taxon>Hydrogenothermaceae</taxon>
        <taxon>Sulfurihydrogenibium</taxon>
    </lineage>
</organism>
<evidence type="ECO:0000259" key="9">
    <source>
        <dbReference type="Pfam" id="PF21082"/>
    </source>
</evidence>
<dbReference type="AlphaFoldDB" id="A0A831YAJ2"/>
<dbReference type="Pfam" id="PF00924">
    <property type="entry name" value="MS_channel_2nd"/>
    <property type="match status" value="1"/>
</dbReference>
<dbReference type="InterPro" id="IPR006685">
    <property type="entry name" value="MscS_channel_2nd"/>
</dbReference>
<dbReference type="GO" id="GO:0008381">
    <property type="term" value="F:mechanosensitive monoatomic ion channel activity"/>
    <property type="evidence" value="ECO:0007669"/>
    <property type="project" value="InterPro"/>
</dbReference>
<gene>
    <name evidence="11" type="ORF">ENO34_00275</name>
</gene>
<protein>
    <submittedName>
        <fullName evidence="11">Mechanosensitive ion channel family protein</fullName>
    </submittedName>
</protein>
<feature type="transmembrane region" description="Helical" evidence="7">
    <location>
        <begin position="75"/>
        <end position="97"/>
    </location>
</feature>
<feature type="domain" description="Mechanosensitive ion channel transmembrane helices 2/3" evidence="10">
    <location>
        <begin position="121"/>
        <end position="160"/>
    </location>
</feature>
<evidence type="ECO:0000256" key="2">
    <source>
        <dbReference type="ARBA" id="ARBA00008017"/>
    </source>
</evidence>
<sequence>MFKDYKILFVFLVSFVGFYILRVILLELLKKITQKTKIYEVIYQTIKLPSLLWVFILSIHVTMVFLDISEKHYHFITKLVNVILIFSVTIFLANLITKSLKSYMEEKNLPTAGASLIFILINTLIYSMGILVILSYLEISIIPILTTLGVGGLAVGLALQDTLSNIFSGLYILMEKRINIGDFIELENGKKGYVVNINWRTTTLRTLSNDVLIIPNEKLAQSVIVNYAKPLNLTRIPIQIPVSYDTDLEKLEKVVFEEVESFAKEDTRLLLNPVPTLRFIPGFGDSSIVFTLYVSVSDYESGFFVESELRKRLFKRFKKEGIEIPYNQIEVRIKEDSKLRIVEENT</sequence>
<dbReference type="GO" id="GO:0005886">
    <property type="term" value="C:plasma membrane"/>
    <property type="evidence" value="ECO:0007669"/>
    <property type="project" value="UniProtKB-SubCell"/>
</dbReference>
<feature type="domain" description="Mechanosensitive ion channel MscS C-terminal" evidence="9">
    <location>
        <begin position="238"/>
        <end position="324"/>
    </location>
</feature>
<dbReference type="InterPro" id="IPR011014">
    <property type="entry name" value="MscS_channel_TM-2"/>
</dbReference>
<evidence type="ECO:0000256" key="5">
    <source>
        <dbReference type="ARBA" id="ARBA00022989"/>
    </source>
</evidence>
<dbReference type="EMBL" id="DSFC01000013">
    <property type="protein sequence ID" value="HEV08817.1"/>
    <property type="molecule type" value="Genomic_DNA"/>
</dbReference>
<keyword evidence="4 7" id="KW-0812">Transmembrane</keyword>
<evidence type="ECO:0000259" key="10">
    <source>
        <dbReference type="Pfam" id="PF21088"/>
    </source>
</evidence>
<dbReference type="InterPro" id="IPR049278">
    <property type="entry name" value="MS_channel_C"/>
</dbReference>
<comment type="subcellular location">
    <subcellularLocation>
        <location evidence="1">Cell membrane</location>
        <topology evidence="1">Multi-pass membrane protein</topology>
    </subcellularLocation>
</comment>
<dbReference type="Gene3D" id="2.30.30.60">
    <property type="match status" value="1"/>
</dbReference>
<dbReference type="SUPFAM" id="SSF82861">
    <property type="entry name" value="Mechanosensitive channel protein MscS (YggB), transmembrane region"/>
    <property type="match status" value="1"/>
</dbReference>
<reference evidence="11" key="1">
    <citation type="journal article" date="2020" name="mSystems">
        <title>Genome- and Community-Level Interaction Insights into Carbon Utilization and Element Cycling Functions of Hydrothermarchaeota in Hydrothermal Sediment.</title>
        <authorList>
            <person name="Zhou Z."/>
            <person name="Liu Y."/>
            <person name="Xu W."/>
            <person name="Pan J."/>
            <person name="Luo Z.H."/>
            <person name="Li M."/>
        </authorList>
    </citation>
    <scope>NUCLEOTIDE SEQUENCE [LARGE SCALE GENOMIC DNA]</scope>
    <source>
        <strain evidence="11">SpSt-1257</strain>
    </source>
</reference>
<keyword evidence="3" id="KW-1003">Cell membrane</keyword>
<dbReference type="Pfam" id="PF21088">
    <property type="entry name" value="MS_channel_1st"/>
    <property type="match status" value="1"/>
</dbReference>
<accession>A0A831YAJ2</accession>
<comment type="caution">
    <text evidence="11">The sequence shown here is derived from an EMBL/GenBank/DDBJ whole genome shotgun (WGS) entry which is preliminary data.</text>
</comment>
<comment type="similarity">
    <text evidence="2">Belongs to the MscS (TC 1.A.23) family.</text>
</comment>
<dbReference type="InterPro" id="IPR045275">
    <property type="entry name" value="MscS_archaea/bacteria_type"/>
</dbReference>
<evidence type="ECO:0000256" key="1">
    <source>
        <dbReference type="ARBA" id="ARBA00004651"/>
    </source>
</evidence>
<evidence type="ECO:0000313" key="11">
    <source>
        <dbReference type="EMBL" id="HEV08817.1"/>
    </source>
</evidence>
<dbReference type="SUPFAM" id="SSF50182">
    <property type="entry name" value="Sm-like ribonucleoproteins"/>
    <property type="match status" value="1"/>
</dbReference>
<dbReference type="Gene3D" id="1.10.287.1260">
    <property type="match status" value="1"/>
</dbReference>
<dbReference type="SUPFAM" id="SSF82689">
    <property type="entry name" value="Mechanosensitive channel protein MscS (YggB), C-terminal domain"/>
    <property type="match status" value="1"/>
</dbReference>
<dbReference type="InterPro" id="IPR010920">
    <property type="entry name" value="LSM_dom_sf"/>
</dbReference>
<feature type="transmembrane region" description="Helical" evidence="7">
    <location>
        <begin position="140"/>
        <end position="159"/>
    </location>
</feature>
<evidence type="ECO:0000259" key="8">
    <source>
        <dbReference type="Pfam" id="PF00924"/>
    </source>
</evidence>
<dbReference type="InterPro" id="IPR023408">
    <property type="entry name" value="MscS_beta-dom_sf"/>
</dbReference>
<dbReference type="Pfam" id="PF21082">
    <property type="entry name" value="MS_channel_3rd"/>
    <property type="match status" value="1"/>
</dbReference>
<keyword evidence="5 7" id="KW-1133">Transmembrane helix</keyword>
<evidence type="ECO:0000256" key="3">
    <source>
        <dbReference type="ARBA" id="ARBA00022475"/>
    </source>
</evidence>
<dbReference type="PANTHER" id="PTHR30221">
    <property type="entry name" value="SMALL-CONDUCTANCE MECHANOSENSITIVE CHANNEL"/>
    <property type="match status" value="1"/>
</dbReference>
<dbReference type="Proteomes" id="UP000885621">
    <property type="component" value="Unassembled WGS sequence"/>
</dbReference>
<proteinExistence type="inferred from homology"/>
<name>A0A831YAJ2_9AQUI</name>
<feature type="transmembrane region" description="Helical" evidence="7">
    <location>
        <begin position="6"/>
        <end position="29"/>
    </location>
</feature>
<dbReference type="Gene3D" id="3.30.70.100">
    <property type="match status" value="1"/>
</dbReference>
<evidence type="ECO:0000256" key="7">
    <source>
        <dbReference type="SAM" id="Phobius"/>
    </source>
</evidence>
<feature type="domain" description="Mechanosensitive ion channel MscS" evidence="8">
    <location>
        <begin position="161"/>
        <end position="228"/>
    </location>
</feature>
<dbReference type="InterPro" id="IPR011066">
    <property type="entry name" value="MscS_channel_C_sf"/>
</dbReference>
<evidence type="ECO:0000256" key="6">
    <source>
        <dbReference type="ARBA" id="ARBA00023136"/>
    </source>
</evidence>
<keyword evidence="6 7" id="KW-0472">Membrane</keyword>
<dbReference type="InterPro" id="IPR049142">
    <property type="entry name" value="MS_channel_1st"/>
</dbReference>
<feature type="transmembrane region" description="Helical" evidence="7">
    <location>
        <begin position="50"/>
        <end position="69"/>
    </location>
</feature>
<dbReference type="PANTHER" id="PTHR30221:SF1">
    <property type="entry name" value="SMALL-CONDUCTANCE MECHANOSENSITIVE CHANNEL"/>
    <property type="match status" value="1"/>
</dbReference>
<feature type="transmembrane region" description="Helical" evidence="7">
    <location>
        <begin position="109"/>
        <end position="134"/>
    </location>
</feature>